<dbReference type="InterPro" id="IPR017896">
    <property type="entry name" value="4Fe4S_Fe-S-bd"/>
</dbReference>
<dbReference type="Gene3D" id="1.10.1060.10">
    <property type="entry name" value="Alpha-helical ferredoxin"/>
    <property type="match status" value="1"/>
</dbReference>
<gene>
    <name evidence="5" type="ORF">GCM10011352_03480</name>
</gene>
<sequence length="370" mass="40902">METPDFLPIERLQSLIDTLIDDGFRCVAPQVRDGAILYETLDSVKQLPKGIAQEQSNGRYRLQDTDSPRNFAWANGPQAIKPLTFAPREELWYGELKSDGSLKFYQAPTETEPVAVLGVRACDLAALALQDQHFQSTFPDPYYAARRKRLLLIAVHCTHSAATCFCHSTGDGPEAQSGYDLSLYETDLGYFVTAGSLAGEMLLHRLPLEPGDAALFAAARSETRQAAESQQCQLPQGDLQTLLFGNLNHPQWEAVAERCLSCGNCTQVCPTCFCHSENEVPSISGQSTTHERQWDSCFSPGHSYIHGITLRKETASRYRQWLTHKFGSWHEQYGRSGCVGCGRCISWCPVGIDPTEELAIICKDGTGDSA</sequence>
<name>A0ABQ1JX68_9GAMM</name>
<dbReference type="Pfam" id="PF17179">
    <property type="entry name" value="Fer4_22"/>
    <property type="match status" value="1"/>
</dbReference>
<feature type="domain" description="4Fe-4S ferredoxin-type" evidence="4">
    <location>
        <begin position="248"/>
        <end position="280"/>
    </location>
</feature>
<evidence type="ECO:0000313" key="6">
    <source>
        <dbReference type="Proteomes" id="UP000629025"/>
    </source>
</evidence>
<proteinExistence type="predicted"/>
<dbReference type="PANTHER" id="PTHR40447">
    <property type="entry name" value="ANAEROBIC SULFITE REDUCTASE SUBUNIT A"/>
    <property type="match status" value="1"/>
</dbReference>
<keyword evidence="1" id="KW-0479">Metal-binding</keyword>
<protein>
    <submittedName>
        <fullName evidence="5">Cytochrome c</fullName>
    </submittedName>
</protein>
<keyword evidence="6" id="KW-1185">Reference proteome</keyword>
<dbReference type="InterPro" id="IPR009051">
    <property type="entry name" value="Helical_ferredxn"/>
</dbReference>
<organism evidence="5 6">
    <name type="scientific">Marinobacterium zhoushanense</name>
    <dbReference type="NCBI Taxonomy" id="1679163"/>
    <lineage>
        <taxon>Bacteria</taxon>
        <taxon>Pseudomonadati</taxon>
        <taxon>Pseudomonadota</taxon>
        <taxon>Gammaproteobacteria</taxon>
        <taxon>Oceanospirillales</taxon>
        <taxon>Oceanospirillaceae</taxon>
        <taxon>Marinobacterium</taxon>
    </lineage>
</organism>
<evidence type="ECO:0000313" key="5">
    <source>
        <dbReference type="EMBL" id="GGB81069.1"/>
    </source>
</evidence>
<evidence type="ECO:0000256" key="2">
    <source>
        <dbReference type="ARBA" id="ARBA00023004"/>
    </source>
</evidence>
<evidence type="ECO:0000256" key="3">
    <source>
        <dbReference type="ARBA" id="ARBA00023014"/>
    </source>
</evidence>
<dbReference type="InterPro" id="IPR017900">
    <property type="entry name" value="4Fe4S_Fe_S_CS"/>
</dbReference>
<comment type="caution">
    <text evidence="5">The sequence shown here is derived from an EMBL/GenBank/DDBJ whole genome shotgun (WGS) entry which is preliminary data.</text>
</comment>
<evidence type="ECO:0000256" key="1">
    <source>
        <dbReference type="ARBA" id="ARBA00022723"/>
    </source>
</evidence>
<dbReference type="EMBL" id="BMIJ01000001">
    <property type="protein sequence ID" value="GGB81069.1"/>
    <property type="molecule type" value="Genomic_DNA"/>
</dbReference>
<keyword evidence="2" id="KW-0408">Iron</keyword>
<dbReference type="PANTHER" id="PTHR40447:SF1">
    <property type="entry name" value="ANAEROBIC SULFITE REDUCTASE SUBUNIT A"/>
    <property type="match status" value="1"/>
</dbReference>
<dbReference type="PROSITE" id="PS00198">
    <property type="entry name" value="4FE4S_FER_1"/>
    <property type="match status" value="2"/>
</dbReference>
<evidence type="ECO:0000259" key="4">
    <source>
        <dbReference type="PROSITE" id="PS51379"/>
    </source>
</evidence>
<feature type="domain" description="4Fe-4S ferredoxin-type" evidence="4">
    <location>
        <begin position="329"/>
        <end position="357"/>
    </location>
</feature>
<dbReference type="RefSeq" id="WP_188745379.1">
    <property type="nucleotide sequence ID" value="NZ_BMIJ01000001.1"/>
</dbReference>
<keyword evidence="3" id="KW-0411">Iron-sulfur</keyword>
<dbReference type="PROSITE" id="PS51379">
    <property type="entry name" value="4FE4S_FER_2"/>
    <property type="match status" value="2"/>
</dbReference>
<reference evidence="6" key="1">
    <citation type="journal article" date="2019" name="Int. J. Syst. Evol. Microbiol.">
        <title>The Global Catalogue of Microorganisms (GCM) 10K type strain sequencing project: providing services to taxonomists for standard genome sequencing and annotation.</title>
        <authorList>
            <consortium name="The Broad Institute Genomics Platform"/>
            <consortium name="The Broad Institute Genome Sequencing Center for Infectious Disease"/>
            <person name="Wu L."/>
            <person name="Ma J."/>
        </authorList>
    </citation>
    <scope>NUCLEOTIDE SEQUENCE [LARGE SCALE GENOMIC DNA]</scope>
    <source>
        <strain evidence="6">CGMCC 1.15341</strain>
    </source>
</reference>
<accession>A0ABQ1JX68</accession>
<dbReference type="SUPFAM" id="SSF46548">
    <property type="entry name" value="alpha-helical ferredoxin"/>
    <property type="match status" value="1"/>
</dbReference>
<dbReference type="Proteomes" id="UP000629025">
    <property type="component" value="Unassembled WGS sequence"/>
</dbReference>